<dbReference type="EMBL" id="MVGC01001830">
    <property type="protein sequence ID" value="RJE17023.1"/>
    <property type="molecule type" value="Genomic_DNA"/>
</dbReference>
<reference evidence="3" key="1">
    <citation type="submission" date="2017-02" db="EMBL/GenBank/DDBJ databases">
        <authorList>
            <person name="Tafer H."/>
            <person name="Lopandic K."/>
        </authorList>
    </citation>
    <scope>NUCLEOTIDE SEQUENCE [LARGE SCALE GENOMIC DNA]</scope>
    <source>
        <strain evidence="3">CBS 366.77</strain>
    </source>
</reference>
<dbReference type="Proteomes" id="UP000266188">
    <property type="component" value="Unassembled WGS sequence"/>
</dbReference>
<protein>
    <submittedName>
        <fullName evidence="2">Uncharacterized protein</fullName>
    </submittedName>
</protein>
<feature type="compositionally biased region" description="Basic and acidic residues" evidence="1">
    <location>
        <begin position="1"/>
        <end position="18"/>
    </location>
</feature>
<accession>A0A3A2Z4A5</accession>
<evidence type="ECO:0000313" key="2">
    <source>
        <dbReference type="EMBL" id="RJE17023.1"/>
    </source>
</evidence>
<keyword evidence="3" id="KW-1185">Reference proteome</keyword>
<dbReference type="AlphaFoldDB" id="A0A3A2Z4A5"/>
<feature type="compositionally biased region" description="Polar residues" evidence="1">
    <location>
        <begin position="73"/>
        <end position="90"/>
    </location>
</feature>
<gene>
    <name evidence="2" type="ORF">PHISCL_10640</name>
</gene>
<evidence type="ECO:0000313" key="3">
    <source>
        <dbReference type="Proteomes" id="UP000266188"/>
    </source>
</evidence>
<comment type="caution">
    <text evidence="2">The sequence shown here is derived from an EMBL/GenBank/DDBJ whole genome shotgun (WGS) entry which is preliminary data.</text>
</comment>
<sequence>MDHRPCHAPTAREPDDSGQRAQTAPPATDIDQEPDSGRLSNGNATKLKEHTKTIHSLAPSEEPPTVTVAPMSDESSPSQGISVENRSPPE</sequence>
<proteinExistence type="predicted"/>
<evidence type="ECO:0000256" key="1">
    <source>
        <dbReference type="SAM" id="MobiDB-lite"/>
    </source>
</evidence>
<feature type="non-terminal residue" evidence="2">
    <location>
        <position position="90"/>
    </location>
</feature>
<feature type="region of interest" description="Disordered" evidence="1">
    <location>
        <begin position="1"/>
        <end position="90"/>
    </location>
</feature>
<name>A0A3A2Z4A5_9EURO</name>
<organism evidence="2 3">
    <name type="scientific">Aspergillus sclerotialis</name>
    <dbReference type="NCBI Taxonomy" id="2070753"/>
    <lineage>
        <taxon>Eukaryota</taxon>
        <taxon>Fungi</taxon>
        <taxon>Dikarya</taxon>
        <taxon>Ascomycota</taxon>
        <taxon>Pezizomycotina</taxon>
        <taxon>Eurotiomycetes</taxon>
        <taxon>Eurotiomycetidae</taxon>
        <taxon>Eurotiales</taxon>
        <taxon>Aspergillaceae</taxon>
        <taxon>Aspergillus</taxon>
        <taxon>Aspergillus subgen. Polypaecilum</taxon>
    </lineage>
</organism>